<feature type="region of interest" description="Disordered" evidence="8">
    <location>
        <begin position="1"/>
        <end position="93"/>
    </location>
</feature>
<dbReference type="FunFam" id="3.40.50.300:FF:000565">
    <property type="entry name" value="ABC bile acid transporter"/>
    <property type="match status" value="1"/>
</dbReference>
<dbReference type="InterPro" id="IPR011527">
    <property type="entry name" value="ABC1_TM_dom"/>
</dbReference>
<dbReference type="CDD" id="cd03250">
    <property type="entry name" value="ABCC_MRP_domain1"/>
    <property type="match status" value="1"/>
</dbReference>
<dbReference type="RefSeq" id="XP_008079677.1">
    <property type="nucleotide sequence ID" value="XM_008081486.1"/>
</dbReference>
<dbReference type="FunFam" id="1.20.1560.10:FF:000010">
    <property type="entry name" value="Multidrug resistance-associated ABC transporter"/>
    <property type="match status" value="1"/>
</dbReference>
<dbReference type="GeneID" id="19465126"/>
<dbReference type="InterPro" id="IPR036640">
    <property type="entry name" value="ABC1_TM_sf"/>
</dbReference>
<evidence type="ECO:0000256" key="5">
    <source>
        <dbReference type="ARBA" id="ARBA00022840"/>
    </source>
</evidence>
<feature type="domain" description="ABC transmembrane type-1" evidence="11">
    <location>
        <begin position="199"/>
        <end position="534"/>
    </location>
</feature>
<dbReference type="Gene3D" id="1.20.1560.10">
    <property type="entry name" value="ABC transporter type 1, transmembrane domain"/>
    <property type="match status" value="2"/>
</dbReference>
<feature type="transmembrane region" description="Helical" evidence="9">
    <location>
        <begin position="1052"/>
        <end position="1069"/>
    </location>
</feature>
<feature type="compositionally biased region" description="Low complexity" evidence="8">
    <location>
        <begin position="10"/>
        <end position="20"/>
    </location>
</feature>
<evidence type="ECO:0000256" key="4">
    <source>
        <dbReference type="ARBA" id="ARBA00022741"/>
    </source>
</evidence>
<keyword evidence="3 9" id="KW-0812">Transmembrane</keyword>
<feature type="transmembrane region" description="Helical" evidence="9">
    <location>
        <begin position="1139"/>
        <end position="1157"/>
    </location>
</feature>
<dbReference type="InterPro" id="IPR003593">
    <property type="entry name" value="AAA+_ATPase"/>
</dbReference>
<keyword evidence="6 9" id="KW-1133">Transmembrane helix</keyword>
<feature type="transmembrane region" description="Helical" evidence="9">
    <location>
        <begin position="368"/>
        <end position="388"/>
    </location>
</feature>
<dbReference type="CDD" id="cd03244">
    <property type="entry name" value="ABCC_MRP_domain2"/>
    <property type="match status" value="1"/>
</dbReference>
<evidence type="ECO:0000259" key="10">
    <source>
        <dbReference type="PROSITE" id="PS50893"/>
    </source>
</evidence>
<evidence type="ECO:0000313" key="12">
    <source>
        <dbReference type="EMBL" id="EPE33060.1"/>
    </source>
</evidence>
<dbReference type="GO" id="GO:0140359">
    <property type="term" value="F:ABC-type transporter activity"/>
    <property type="evidence" value="ECO:0007669"/>
    <property type="project" value="InterPro"/>
</dbReference>
<feature type="transmembrane region" description="Helical" evidence="9">
    <location>
        <begin position="394"/>
        <end position="412"/>
    </location>
</feature>
<feature type="compositionally biased region" description="Polar residues" evidence="8">
    <location>
        <begin position="79"/>
        <end position="91"/>
    </location>
</feature>
<evidence type="ECO:0000256" key="3">
    <source>
        <dbReference type="ARBA" id="ARBA00022692"/>
    </source>
</evidence>
<dbReference type="SUPFAM" id="SSF90123">
    <property type="entry name" value="ABC transporter transmembrane region"/>
    <property type="match status" value="2"/>
</dbReference>
<evidence type="ECO:0000256" key="6">
    <source>
        <dbReference type="ARBA" id="ARBA00022989"/>
    </source>
</evidence>
<comment type="subcellular location">
    <subcellularLocation>
        <location evidence="1">Membrane</location>
        <topology evidence="1">Multi-pass membrane protein</topology>
    </subcellularLocation>
</comment>
<dbReference type="InterPro" id="IPR050173">
    <property type="entry name" value="ABC_transporter_C-like"/>
</dbReference>
<feature type="region of interest" description="Disordered" evidence="8">
    <location>
        <begin position="600"/>
        <end position="639"/>
    </location>
</feature>
<feature type="transmembrane region" description="Helical" evidence="9">
    <location>
        <begin position="915"/>
        <end position="936"/>
    </location>
</feature>
<evidence type="ECO:0000313" key="13">
    <source>
        <dbReference type="Proteomes" id="UP000016922"/>
    </source>
</evidence>
<dbReference type="SMART" id="SM00382">
    <property type="entry name" value="AAA"/>
    <property type="match status" value="2"/>
</dbReference>
<evidence type="ECO:0000256" key="7">
    <source>
        <dbReference type="ARBA" id="ARBA00023136"/>
    </source>
</evidence>
<protein>
    <submittedName>
        <fullName evidence="12">p-loop containing nucleoside triphosphate hydrolase</fullName>
    </submittedName>
</protein>
<feature type="transmembrane region" description="Helical" evidence="9">
    <location>
        <begin position="948"/>
        <end position="975"/>
    </location>
</feature>
<dbReference type="Proteomes" id="UP000016922">
    <property type="component" value="Unassembled WGS sequence"/>
</dbReference>
<dbReference type="HOGENOM" id="CLU_000604_27_3_1"/>
<dbReference type="PROSITE" id="PS50929">
    <property type="entry name" value="ABC_TM1F"/>
    <property type="match status" value="2"/>
</dbReference>
<keyword evidence="4" id="KW-0547">Nucleotide-binding</keyword>
<dbReference type="FunFam" id="3.40.50.300:FF:002040">
    <property type="entry name" value="ABC multidrug transporter (Eurofung)"/>
    <property type="match status" value="1"/>
</dbReference>
<evidence type="ECO:0000259" key="11">
    <source>
        <dbReference type="PROSITE" id="PS50929"/>
    </source>
</evidence>
<dbReference type="eggNOG" id="KOG0054">
    <property type="taxonomic scope" value="Eukaryota"/>
</dbReference>
<evidence type="ECO:0000256" key="8">
    <source>
        <dbReference type="SAM" id="MobiDB-lite"/>
    </source>
</evidence>
<keyword evidence="2" id="KW-0813">Transport</keyword>
<evidence type="ECO:0000256" key="9">
    <source>
        <dbReference type="SAM" id="Phobius"/>
    </source>
</evidence>
<dbReference type="PANTHER" id="PTHR24223:SF464">
    <property type="entry name" value="ABC-TYPE TRANSPORTER CICA"/>
    <property type="match status" value="1"/>
</dbReference>
<dbReference type="SUPFAM" id="SSF52540">
    <property type="entry name" value="P-loop containing nucleoside triphosphate hydrolases"/>
    <property type="match status" value="2"/>
</dbReference>
<evidence type="ECO:0000256" key="2">
    <source>
        <dbReference type="ARBA" id="ARBA00022448"/>
    </source>
</evidence>
<dbReference type="GO" id="GO:0016020">
    <property type="term" value="C:membrane"/>
    <property type="evidence" value="ECO:0007669"/>
    <property type="project" value="UniProtKB-SubCell"/>
</dbReference>
<feature type="transmembrane region" description="Helical" evidence="9">
    <location>
        <begin position="1027"/>
        <end position="1046"/>
    </location>
</feature>
<dbReference type="Pfam" id="PF00005">
    <property type="entry name" value="ABC_tran"/>
    <property type="match status" value="2"/>
</dbReference>
<reference evidence="12 13" key="1">
    <citation type="journal article" date="2013" name="BMC Genomics">
        <title>Genomics-driven discovery of the pneumocandin biosynthetic gene cluster in the fungus Glarea lozoyensis.</title>
        <authorList>
            <person name="Chen L."/>
            <person name="Yue Q."/>
            <person name="Zhang X."/>
            <person name="Xiang M."/>
            <person name="Wang C."/>
            <person name="Li S."/>
            <person name="Che Y."/>
            <person name="Ortiz-Lopez F.J."/>
            <person name="Bills G.F."/>
            <person name="Liu X."/>
            <person name="An Z."/>
        </authorList>
    </citation>
    <scope>NUCLEOTIDE SEQUENCE [LARGE SCALE GENOMIC DNA]</scope>
    <source>
        <strain evidence="13">ATCC 20868 / MF5171</strain>
    </source>
</reference>
<dbReference type="PANTHER" id="PTHR24223">
    <property type="entry name" value="ATP-BINDING CASSETTE SUB-FAMILY C"/>
    <property type="match status" value="1"/>
</dbReference>
<feature type="compositionally biased region" description="Polar residues" evidence="8">
    <location>
        <begin position="621"/>
        <end position="635"/>
    </location>
</feature>
<feature type="region of interest" description="Disordered" evidence="8">
    <location>
        <begin position="854"/>
        <end position="874"/>
    </location>
</feature>
<dbReference type="OMA" id="QVTDAWT"/>
<dbReference type="Gene3D" id="3.40.50.300">
    <property type="entry name" value="P-loop containing nucleotide triphosphate hydrolases"/>
    <property type="match status" value="2"/>
</dbReference>
<dbReference type="CDD" id="cd18606">
    <property type="entry name" value="ABC_6TM_YOR1_D2_like"/>
    <property type="match status" value="1"/>
</dbReference>
<dbReference type="GO" id="GO:0016887">
    <property type="term" value="F:ATP hydrolysis activity"/>
    <property type="evidence" value="ECO:0007669"/>
    <property type="project" value="InterPro"/>
</dbReference>
<dbReference type="InterPro" id="IPR017871">
    <property type="entry name" value="ABC_transporter-like_CS"/>
</dbReference>
<dbReference type="KEGG" id="glz:GLAREA_06072"/>
<feature type="compositionally biased region" description="Acidic residues" evidence="8">
    <location>
        <begin position="855"/>
        <end position="868"/>
    </location>
</feature>
<dbReference type="Pfam" id="PF00664">
    <property type="entry name" value="ABC_membrane"/>
    <property type="match status" value="2"/>
</dbReference>
<keyword evidence="5" id="KW-0067">ATP-binding</keyword>
<dbReference type="PROSITE" id="PS50893">
    <property type="entry name" value="ABC_TRANSPORTER_2"/>
    <property type="match status" value="2"/>
</dbReference>
<dbReference type="OrthoDB" id="6500128at2759"/>
<keyword evidence="7 9" id="KW-0472">Membrane</keyword>
<keyword evidence="12" id="KW-0378">Hydrolase</keyword>
<evidence type="ECO:0000256" key="1">
    <source>
        <dbReference type="ARBA" id="ARBA00004141"/>
    </source>
</evidence>
<dbReference type="GO" id="GO:0005524">
    <property type="term" value="F:ATP binding"/>
    <property type="evidence" value="ECO:0007669"/>
    <property type="project" value="UniProtKB-KW"/>
</dbReference>
<name>S3D5M0_GLAL2</name>
<organism evidence="12 13">
    <name type="scientific">Glarea lozoyensis (strain ATCC 20868 / MF5171)</name>
    <dbReference type="NCBI Taxonomy" id="1116229"/>
    <lineage>
        <taxon>Eukaryota</taxon>
        <taxon>Fungi</taxon>
        <taxon>Dikarya</taxon>
        <taxon>Ascomycota</taxon>
        <taxon>Pezizomycotina</taxon>
        <taxon>Leotiomycetes</taxon>
        <taxon>Helotiales</taxon>
        <taxon>Helotiaceae</taxon>
        <taxon>Glarea</taxon>
    </lineage>
</organism>
<dbReference type="PROSITE" id="PS00211">
    <property type="entry name" value="ABC_TRANSPORTER_1"/>
    <property type="match status" value="2"/>
</dbReference>
<sequence>MTDFARDKAPALPEPQAAAQSTNHEEPIDADNIESDFIEKDFIEGSQNGSFPGGDNRDPEKGERGDGEKRPDVNRLASHATNTSVGTQVTESPVEKKPWYKNVNPLRWGAVPPVPETRSPSREHTAGFFSLIYFQWMAPLMAVGYKRPLEQNDIWTVNPNRTAKLMTDKLQASFKKRKDRGDKYPLIWALHETFKFEFWIGGTCQFFANILQVVSPYTLRYLIQFATDAYVAQRSGQPAPHIGRGIGLVIGITFMQMLQSLGTNHFIYRGMMVGGEARAVLISVIFEKAMSISGRAKAGGRAIEGAAEASKEEETKIDPKKAKKSKKGVKNVLNPAKGVAGDGTGWANGRVVNLMSVDTYRVDQASGLFHMVWTAPIACIITLILLIVNLTYSALAGFALLVIGLPLLTKAVKSLFARRKVINKITDQRVSLTQEILQAVRFVKYFGWESAFLQRLGQIRDREVSAIQVLLTIRNAINAVSMSLPIFASMLAFVTYSLTNHDLNPAHVFSSLALFNSLRIPLNLLPLVIGQVTDAWSSVYRIQEYLLSEEQEDEAKPDENAKNAVEMDHADFTWERTATQDPDSIPVGAKQSKEAIKIEKARKKTLKDEEKAAEKSASPDAISSGNSTPDDATTLTEDREPFKLQNINFSIGRNELVAVIGGVGSGKSSLLAALAGDMRRTKGDLTIGASRAFCPQYAWIQNTTVRENILFGKEMDKEWYNNVIDACALQADLNMLPQGDATEIGERGITVSGGQKQRLNIARAIYFDADLILMDDPLSAVDAHVGRHIFDNAILGLLKNKSRILATHQLWVLNRCDRIIWMDEGHIQAIDTFDNLMENHPGFRLLMETTAVEEKQEEEEHVNDDEIEDEKKSQKKKRKRGVALMQAEERAVKSVPWSVYVDYIRASGSILNAPIVLLFLLLSQAANIGTSLWLSWWTSDKFGYSKGLYIGVYGALGASQALALFAFSLALTLYGTFSSKTMLNRAITRALRAPMSFFDTTPLGRITNRFSRDVDVMDNNLTDAMRMYFLTLAMILSVFGLIIAYFHYFAIALGPLFLLFLFSAGYYRASAREMKRFESVLRSHVFAKFSEGLSGTACIRAYGLKDRFVVNIRDAIDEMNSAYFLTFANQRWLSTRLDIIGNLLVFVTGILVVTSRFNVDPSIAGLVLSYILSIVQMIQFTVRQLAEVENGMNATERLHYYGTQLEEEAPLTTIEVRKSWPESGEIIFDNVQMRYRANLPLVLSGLTMHVKGGERIGIVGRTGAGKSSIMSTLFRLVELSAGSITIDGLDISTIGLQDLRSRLAIIPQDPTLFKGTIRTNLDPFNEHTDLELWSALRQSDLISDTAALDDKTPGRIHLDGIVEDEGLNFSLGQRQLMALARALVRGSQIIVCDEATSSVDMETDEKIQRTIATGFKGKTLLCIAHRLKTIVNYDRICVMDKGLIAELDTPWRLYEQGGIFRGMCDRGGIRREDFVGPKEE</sequence>
<accession>S3D5M0</accession>
<keyword evidence="13" id="KW-1185">Reference proteome</keyword>
<dbReference type="InterPro" id="IPR003439">
    <property type="entry name" value="ABC_transporter-like_ATP-bd"/>
</dbReference>
<feature type="domain" description="ABC transporter" evidence="10">
    <location>
        <begin position="627"/>
        <end position="849"/>
    </location>
</feature>
<feature type="compositionally biased region" description="Basic and acidic residues" evidence="8">
    <location>
        <begin position="55"/>
        <end position="73"/>
    </location>
</feature>
<feature type="domain" description="ABC transporter" evidence="10">
    <location>
        <begin position="1226"/>
        <end position="1466"/>
    </location>
</feature>
<dbReference type="CDD" id="cd18597">
    <property type="entry name" value="ABC_6TM_YOR1_D1_like"/>
    <property type="match status" value="1"/>
</dbReference>
<feature type="domain" description="ABC transmembrane type-1" evidence="11">
    <location>
        <begin position="915"/>
        <end position="1190"/>
    </location>
</feature>
<dbReference type="EMBL" id="KE145358">
    <property type="protein sequence ID" value="EPE33060.1"/>
    <property type="molecule type" value="Genomic_DNA"/>
</dbReference>
<gene>
    <name evidence="12" type="ORF">GLAREA_06072</name>
</gene>
<dbReference type="InterPro" id="IPR027417">
    <property type="entry name" value="P-loop_NTPase"/>
</dbReference>
<proteinExistence type="predicted"/>